<dbReference type="EMBL" id="MFPX01000012">
    <property type="protein sequence ID" value="OGH66675.1"/>
    <property type="molecule type" value="Genomic_DNA"/>
</dbReference>
<evidence type="ECO:0000313" key="1">
    <source>
        <dbReference type="EMBL" id="OGH66675.1"/>
    </source>
</evidence>
<proteinExistence type="predicted"/>
<dbReference type="AlphaFoldDB" id="A0A1F6M4Z1"/>
<protein>
    <submittedName>
        <fullName evidence="1">Uncharacterized protein</fullName>
    </submittedName>
</protein>
<name>A0A1F6M4Z1_9BACT</name>
<dbReference type="Proteomes" id="UP000178742">
    <property type="component" value="Unassembled WGS sequence"/>
</dbReference>
<sequence length="59" mass="6571">MKLTNAIGNHIANLLTVDEVLLANHEAGKLSSNESWCEKQFEKINARGRCAFILALFLI</sequence>
<reference evidence="1 2" key="1">
    <citation type="journal article" date="2016" name="Nat. Commun.">
        <title>Thousands of microbial genomes shed light on interconnected biogeochemical processes in an aquifer system.</title>
        <authorList>
            <person name="Anantharaman K."/>
            <person name="Brown C.T."/>
            <person name="Hug L.A."/>
            <person name="Sharon I."/>
            <person name="Castelle C.J."/>
            <person name="Probst A.J."/>
            <person name="Thomas B.C."/>
            <person name="Singh A."/>
            <person name="Wilkins M.J."/>
            <person name="Karaoz U."/>
            <person name="Brodie E.L."/>
            <person name="Williams K.H."/>
            <person name="Hubbard S.S."/>
            <person name="Banfield J.F."/>
        </authorList>
    </citation>
    <scope>NUCLEOTIDE SEQUENCE [LARGE SCALE GENOMIC DNA]</scope>
</reference>
<comment type="caution">
    <text evidence="1">The sequence shown here is derived from an EMBL/GenBank/DDBJ whole genome shotgun (WGS) entry which is preliminary data.</text>
</comment>
<gene>
    <name evidence="1" type="ORF">A3B90_02465</name>
</gene>
<accession>A0A1F6M4Z1</accession>
<evidence type="ECO:0000313" key="2">
    <source>
        <dbReference type="Proteomes" id="UP000178742"/>
    </source>
</evidence>
<organism evidence="1 2">
    <name type="scientific">Candidatus Magasanikbacteria bacterium RIFCSPHIGHO2_02_FULL_41_13</name>
    <dbReference type="NCBI Taxonomy" id="1798676"/>
    <lineage>
        <taxon>Bacteria</taxon>
        <taxon>Candidatus Magasanikiibacteriota</taxon>
    </lineage>
</organism>